<organism evidence="2 3">
    <name type="scientific">Hymenobacter gummosus</name>
    <dbReference type="NCBI Taxonomy" id="1776032"/>
    <lineage>
        <taxon>Bacteria</taxon>
        <taxon>Pseudomonadati</taxon>
        <taxon>Bacteroidota</taxon>
        <taxon>Cytophagia</taxon>
        <taxon>Cytophagales</taxon>
        <taxon>Hymenobacteraceae</taxon>
        <taxon>Hymenobacter</taxon>
    </lineage>
</organism>
<protein>
    <submittedName>
        <fullName evidence="2">N-acetyltransferase</fullName>
    </submittedName>
</protein>
<dbReference type="GO" id="GO:0016747">
    <property type="term" value="F:acyltransferase activity, transferring groups other than amino-acyl groups"/>
    <property type="evidence" value="ECO:0007669"/>
    <property type="project" value="InterPro"/>
</dbReference>
<dbReference type="Pfam" id="PF00583">
    <property type="entry name" value="Acetyltransf_1"/>
    <property type="match status" value="1"/>
</dbReference>
<name>A0A3S0JL91_9BACT</name>
<dbReference type="RefSeq" id="WP_126691522.1">
    <property type="nucleotide sequence ID" value="NZ_RXOF01000001.1"/>
</dbReference>
<dbReference type="CDD" id="cd04301">
    <property type="entry name" value="NAT_SF"/>
    <property type="match status" value="1"/>
</dbReference>
<dbReference type="SUPFAM" id="SSF55729">
    <property type="entry name" value="Acyl-CoA N-acyltransferases (Nat)"/>
    <property type="match status" value="1"/>
</dbReference>
<dbReference type="InterPro" id="IPR053144">
    <property type="entry name" value="Acetyltransferase_Butenolide"/>
</dbReference>
<dbReference type="Proteomes" id="UP000282184">
    <property type="component" value="Unassembled WGS sequence"/>
</dbReference>
<dbReference type="InterPro" id="IPR016181">
    <property type="entry name" value="Acyl_CoA_acyltransferase"/>
</dbReference>
<dbReference type="InterPro" id="IPR000182">
    <property type="entry name" value="GNAT_dom"/>
</dbReference>
<evidence type="ECO:0000313" key="3">
    <source>
        <dbReference type="Proteomes" id="UP000282184"/>
    </source>
</evidence>
<comment type="caution">
    <text evidence="2">The sequence shown here is derived from an EMBL/GenBank/DDBJ whole genome shotgun (WGS) entry which is preliminary data.</text>
</comment>
<dbReference type="Gene3D" id="3.40.630.30">
    <property type="match status" value="1"/>
</dbReference>
<dbReference type="PROSITE" id="PS51186">
    <property type="entry name" value="GNAT"/>
    <property type="match status" value="1"/>
</dbReference>
<dbReference type="EMBL" id="RXOF01000001">
    <property type="protein sequence ID" value="RTQ53803.1"/>
    <property type="molecule type" value="Genomic_DNA"/>
</dbReference>
<evidence type="ECO:0000313" key="2">
    <source>
        <dbReference type="EMBL" id="RTQ53803.1"/>
    </source>
</evidence>
<evidence type="ECO:0000259" key="1">
    <source>
        <dbReference type="PROSITE" id="PS51186"/>
    </source>
</evidence>
<feature type="domain" description="N-acetyltransferase" evidence="1">
    <location>
        <begin position="6"/>
        <end position="146"/>
    </location>
</feature>
<dbReference type="PANTHER" id="PTHR43233">
    <property type="entry name" value="FAMILY N-ACETYLTRANSFERASE, PUTATIVE (AFU_ORTHOLOGUE AFUA_6G03350)-RELATED"/>
    <property type="match status" value="1"/>
</dbReference>
<accession>A0A3S0JL91</accession>
<keyword evidence="2" id="KW-0808">Transferase</keyword>
<gene>
    <name evidence="2" type="ORF">EJV47_02330</name>
</gene>
<reference evidence="2 3" key="1">
    <citation type="submission" date="2018-12" db="EMBL/GenBank/DDBJ databases">
        <title>Hymenobacter gummosus sp. nov., isolated from a spring.</title>
        <authorList>
            <person name="Nie L."/>
        </authorList>
    </citation>
    <scope>NUCLEOTIDE SEQUENCE [LARGE SCALE GENOMIC DNA]</scope>
    <source>
        <strain evidence="2 3">KCTC 52166</strain>
    </source>
</reference>
<dbReference type="AlphaFoldDB" id="A0A3S0JL91"/>
<dbReference type="OrthoDB" id="3216107at2"/>
<keyword evidence="3" id="KW-1185">Reference proteome</keyword>
<proteinExistence type="predicted"/>
<sequence>MSSEQFTISTDAARLDVALIHDYLSNHSYWAPGISQELVERSIRNSLCFGLYAPDGRQAGFARIISDRATFAYLCDVFVLEEFRGRGLSKRLMQYISQHPELQGLRRWMLGTRDAHSLYAQFGFTPLASPGRFMENAKLDPYRPVAQ</sequence>
<dbReference type="PANTHER" id="PTHR43233:SF1">
    <property type="entry name" value="FAMILY N-ACETYLTRANSFERASE, PUTATIVE (AFU_ORTHOLOGUE AFUA_6G03350)-RELATED"/>
    <property type="match status" value="1"/>
</dbReference>